<sequence>MDKKTYPLHKVVQYRNINKIRILFPETKDINEKDDKGQTVLLVASEYEIPNDAIMELLLSHEKIDPKLTNQDSFNVLHMLGFKGNLIWIKKVLEKFPDLNVDAVTDKGNTPLILATKMNHLEIIQYLHSKGASINHKDDYGFTPLMKAASWGFTEVCEILLDHDADTGLTNKRGQTALSQSIRRNNIDTVKVLLEHGSDPNKVISYSGKVFTPLSSACLSKNADVMKLLIEYGADVNFPKPHSLALFTCVKSGFVAGVEVLLKAGVNVHAKTHNGGTALNSARRYHHNEIVQLLMNHH</sequence>
<dbReference type="PRINTS" id="PR01415">
    <property type="entry name" value="ANKYRIN"/>
</dbReference>
<dbReference type="SUPFAM" id="SSF48403">
    <property type="entry name" value="Ankyrin repeat"/>
    <property type="match status" value="2"/>
</dbReference>
<dbReference type="PANTHER" id="PTHR24189:SF50">
    <property type="entry name" value="ANKYRIN REPEAT AND SOCS BOX PROTEIN 2"/>
    <property type="match status" value="1"/>
</dbReference>
<evidence type="ECO:0000313" key="5">
    <source>
        <dbReference type="Proteomes" id="UP001153737"/>
    </source>
</evidence>
<evidence type="ECO:0000256" key="1">
    <source>
        <dbReference type="ARBA" id="ARBA00022737"/>
    </source>
</evidence>
<dbReference type="Gene3D" id="1.25.40.20">
    <property type="entry name" value="Ankyrin repeat-containing domain"/>
    <property type="match status" value="3"/>
</dbReference>
<dbReference type="PROSITE" id="PS50088">
    <property type="entry name" value="ANK_REPEAT"/>
    <property type="match status" value="4"/>
</dbReference>
<reference evidence="4" key="2">
    <citation type="submission" date="2022-10" db="EMBL/GenBank/DDBJ databases">
        <authorList>
            <consortium name="ENA_rothamsted_submissions"/>
            <consortium name="culmorum"/>
            <person name="King R."/>
        </authorList>
    </citation>
    <scope>NUCLEOTIDE SEQUENCE</scope>
</reference>
<proteinExistence type="predicted"/>
<dbReference type="InterPro" id="IPR050745">
    <property type="entry name" value="Multifunctional_regulatory"/>
</dbReference>
<evidence type="ECO:0000256" key="2">
    <source>
        <dbReference type="ARBA" id="ARBA00023043"/>
    </source>
</evidence>
<keyword evidence="5" id="KW-1185">Reference proteome</keyword>
<feature type="repeat" description="ANK" evidence="3">
    <location>
        <begin position="107"/>
        <end position="139"/>
    </location>
</feature>
<evidence type="ECO:0000313" key="4">
    <source>
        <dbReference type="EMBL" id="CAG9820616.1"/>
    </source>
</evidence>
<dbReference type="InterPro" id="IPR036770">
    <property type="entry name" value="Ankyrin_rpt-contain_sf"/>
</dbReference>
<accession>A0A9N9SF13</accession>
<dbReference type="PROSITE" id="PS50297">
    <property type="entry name" value="ANK_REP_REGION"/>
    <property type="match status" value="4"/>
</dbReference>
<dbReference type="OrthoDB" id="194358at2759"/>
<dbReference type="Proteomes" id="UP001153737">
    <property type="component" value="Chromosome 4"/>
</dbReference>
<feature type="repeat" description="ANK" evidence="3">
    <location>
        <begin position="140"/>
        <end position="172"/>
    </location>
</feature>
<keyword evidence="1" id="KW-0677">Repeat</keyword>
<gene>
    <name evidence="4" type="ORF">PHAECO_LOCUS8802</name>
</gene>
<dbReference type="PANTHER" id="PTHR24189">
    <property type="entry name" value="MYOTROPHIN"/>
    <property type="match status" value="1"/>
</dbReference>
<evidence type="ECO:0008006" key="6">
    <source>
        <dbReference type="Google" id="ProtNLM"/>
    </source>
</evidence>
<organism evidence="4 5">
    <name type="scientific">Phaedon cochleariae</name>
    <name type="common">Mustard beetle</name>
    <dbReference type="NCBI Taxonomy" id="80249"/>
    <lineage>
        <taxon>Eukaryota</taxon>
        <taxon>Metazoa</taxon>
        <taxon>Ecdysozoa</taxon>
        <taxon>Arthropoda</taxon>
        <taxon>Hexapoda</taxon>
        <taxon>Insecta</taxon>
        <taxon>Pterygota</taxon>
        <taxon>Neoptera</taxon>
        <taxon>Endopterygota</taxon>
        <taxon>Coleoptera</taxon>
        <taxon>Polyphaga</taxon>
        <taxon>Cucujiformia</taxon>
        <taxon>Chrysomeloidea</taxon>
        <taxon>Chrysomelidae</taxon>
        <taxon>Chrysomelinae</taxon>
        <taxon>Chrysomelini</taxon>
        <taxon>Phaedon</taxon>
    </lineage>
</organism>
<dbReference type="SMART" id="SM00248">
    <property type="entry name" value="ANK"/>
    <property type="match status" value="8"/>
</dbReference>
<feature type="repeat" description="ANK" evidence="3">
    <location>
        <begin position="173"/>
        <end position="205"/>
    </location>
</feature>
<dbReference type="Pfam" id="PF12796">
    <property type="entry name" value="Ank_2"/>
    <property type="match status" value="1"/>
</dbReference>
<name>A0A9N9SF13_PHACE</name>
<dbReference type="Pfam" id="PF13637">
    <property type="entry name" value="Ank_4"/>
    <property type="match status" value="1"/>
</dbReference>
<dbReference type="AlphaFoldDB" id="A0A9N9SF13"/>
<dbReference type="EMBL" id="OU896710">
    <property type="protein sequence ID" value="CAG9820616.1"/>
    <property type="molecule type" value="Genomic_DNA"/>
</dbReference>
<keyword evidence="2 3" id="KW-0040">ANK repeat</keyword>
<dbReference type="InterPro" id="IPR002110">
    <property type="entry name" value="Ankyrin_rpt"/>
</dbReference>
<evidence type="ECO:0000256" key="3">
    <source>
        <dbReference type="PROSITE-ProRule" id="PRU00023"/>
    </source>
</evidence>
<reference evidence="4" key="1">
    <citation type="submission" date="2022-01" db="EMBL/GenBank/DDBJ databases">
        <authorList>
            <person name="King R."/>
        </authorList>
    </citation>
    <scope>NUCLEOTIDE SEQUENCE</scope>
</reference>
<protein>
    <recommendedName>
        <fullName evidence="6">Ankyrin repeat protein</fullName>
    </recommendedName>
</protein>
<feature type="repeat" description="ANK" evidence="3">
    <location>
        <begin position="209"/>
        <end position="241"/>
    </location>
</feature>